<evidence type="ECO:0000313" key="2">
    <source>
        <dbReference type="Proteomes" id="UP000305887"/>
    </source>
</evidence>
<dbReference type="PANTHER" id="PTHR47623:SF1">
    <property type="entry name" value="OS09G0287300 PROTEIN"/>
    <property type="match status" value="1"/>
</dbReference>
<dbReference type="Proteomes" id="UP000305887">
    <property type="component" value="Unassembled WGS sequence"/>
</dbReference>
<dbReference type="Pfam" id="PF00300">
    <property type="entry name" value="His_Phos_1"/>
    <property type="match status" value="1"/>
</dbReference>
<dbReference type="CDD" id="cd07067">
    <property type="entry name" value="HP_PGM_like"/>
    <property type="match status" value="1"/>
</dbReference>
<dbReference type="AlphaFoldDB" id="A0A5C4MNT8"/>
<dbReference type="InterPro" id="IPR029033">
    <property type="entry name" value="His_PPase_superfam"/>
</dbReference>
<dbReference type="SUPFAM" id="SSF53254">
    <property type="entry name" value="Phosphoglycerate mutase-like"/>
    <property type="match status" value="1"/>
</dbReference>
<accession>A0A5C4MNT8</accession>
<comment type="caution">
    <text evidence="1">The sequence shown here is derived from an EMBL/GenBank/DDBJ whole genome shotgun (WGS) entry which is preliminary data.</text>
</comment>
<name>A0A5C4MNT8_9RHOB</name>
<sequence>MTLTLVLIRHAKSDWGAPDLPDHERPLNKRGRRDAPRMGRWIAEKGLGPTQVLCSDAIRTRETLDLMLPHWPEPPLVSHLAELYHAPPDAMLRVLARADRDAVALIGHNPGIGGLADYLAREVPAHSRWVDFPTTAVAALTFDLGSWADLEEASGTVTAFAVPSDLT</sequence>
<evidence type="ECO:0000313" key="1">
    <source>
        <dbReference type="EMBL" id="TNC46596.1"/>
    </source>
</evidence>
<dbReference type="Gene3D" id="3.40.50.1240">
    <property type="entry name" value="Phosphoglycerate mutase-like"/>
    <property type="match status" value="1"/>
</dbReference>
<organism evidence="1 2">
    <name type="scientific">Rubellimicrobium rubrum</name>
    <dbReference type="NCBI Taxonomy" id="2585369"/>
    <lineage>
        <taxon>Bacteria</taxon>
        <taxon>Pseudomonadati</taxon>
        <taxon>Pseudomonadota</taxon>
        <taxon>Alphaproteobacteria</taxon>
        <taxon>Rhodobacterales</taxon>
        <taxon>Roseobacteraceae</taxon>
        <taxon>Rubellimicrobium</taxon>
    </lineage>
</organism>
<dbReference type="SMART" id="SM00855">
    <property type="entry name" value="PGAM"/>
    <property type="match status" value="1"/>
</dbReference>
<proteinExistence type="predicted"/>
<dbReference type="PANTHER" id="PTHR47623">
    <property type="entry name" value="OS09G0287300 PROTEIN"/>
    <property type="match status" value="1"/>
</dbReference>
<dbReference type="InterPro" id="IPR013078">
    <property type="entry name" value="His_Pase_superF_clade-1"/>
</dbReference>
<dbReference type="OrthoDB" id="9810154at2"/>
<dbReference type="EMBL" id="VDFU01000034">
    <property type="protein sequence ID" value="TNC46596.1"/>
    <property type="molecule type" value="Genomic_DNA"/>
</dbReference>
<dbReference type="RefSeq" id="WP_139078527.1">
    <property type="nucleotide sequence ID" value="NZ_VDFU01000034.1"/>
</dbReference>
<protein>
    <submittedName>
        <fullName evidence="1">Histidine phosphatase family protein</fullName>
    </submittedName>
</protein>
<keyword evidence="2" id="KW-1185">Reference proteome</keyword>
<gene>
    <name evidence="1" type="ORF">FHG66_18465</name>
</gene>
<reference evidence="1 2" key="1">
    <citation type="submission" date="2019-06" db="EMBL/GenBank/DDBJ databases">
        <title>YIM 131921 draft genome.</title>
        <authorList>
            <person name="Jiang L."/>
        </authorList>
    </citation>
    <scope>NUCLEOTIDE SEQUENCE [LARGE SCALE GENOMIC DNA]</scope>
    <source>
        <strain evidence="1 2">YIM 131921</strain>
    </source>
</reference>